<dbReference type="InterPro" id="IPR000243">
    <property type="entry name" value="Pept_T1A_subB"/>
</dbReference>
<dbReference type="NCBIfam" id="TIGR03634">
    <property type="entry name" value="arc_protsome_B"/>
    <property type="match status" value="1"/>
</dbReference>
<dbReference type="PROSITE" id="PS51476">
    <property type="entry name" value="PROTEASOME_BETA_2"/>
    <property type="match status" value="1"/>
</dbReference>
<dbReference type="InterPro" id="IPR029055">
    <property type="entry name" value="Ntn_hydrolases_N"/>
</dbReference>
<dbReference type="InterPro" id="IPR019983">
    <property type="entry name" value="Pept_T1A_Psome_bsu_arc"/>
</dbReference>
<comment type="subcellular location">
    <subcellularLocation>
        <location evidence="9">Cytoplasm</location>
    </subcellularLocation>
</comment>
<dbReference type="Pfam" id="PF00227">
    <property type="entry name" value="Proteasome"/>
    <property type="match status" value="1"/>
</dbReference>
<feature type="chain" id="PRO_5023460604" description="Proteasome subunit beta" evidence="9">
    <location>
        <begin position="11"/>
        <end position="206"/>
    </location>
</feature>
<sequence length="206" mass="21623">MNGSLNATKGTTTVGVVCKDGVILAADRRATLGNMITSKEVTKVFQIDDHLGIAGAGLVGDILGLTRLLRAEAKLYRAKVGKEMSVKALATLLSNVLHGGRGYAYFAWFLVGGYDSAPALYSIDAAGGVTKEKFVAAGSGMEFALAILEDGFSEDMGLEEGIKLAARAVKAAIKRDVYTGEGVTLVTITKDGYKELSGEELEAILK</sequence>
<comment type="function">
    <text evidence="9">Component of the proteasome core, a large protease complex with broad specificity involved in protein degradation.</text>
</comment>
<evidence type="ECO:0000256" key="3">
    <source>
        <dbReference type="ARBA" id="ARBA00022670"/>
    </source>
</evidence>
<dbReference type="HAMAP" id="MF_02113_A">
    <property type="entry name" value="Proteasome_B_A"/>
    <property type="match status" value="1"/>
</dbReference>
<proteinExistence type="inferred from homology"/>
<protein>
    <recommendedName>
        <fullName evidence="9">Proteasome subunit beta</fullName>
        <ecNumber evidence="9">3.4.25.1</ecNumber>
    </recommendedName>
    <alternativeName>
        <fullName evidence="9">20S proteasome beta subunit</fullName>
    </alternativeName>
    <alternativeName>
        <fullName evidence="9">Proteasome core protein PsmB</fullName>
    </alternativeName>
</protein>
<evidence type="ECO:0000256" key="8">
    <source>
        <dbReference type="ARBA" id="ARBA00023145"/>
    </source>
</evidence>
<dbReference type="PANTHER" id="PTHR32194:SF0">
    <property type="entry name" value="ATP-DEPENDENT PROTEASE SUBUNIT HSLV"/>
    <property type="match status" value="1"/>
</dbReference>
<keyword evidence="6 9" id="KW-0068">Autocatalytic cleavage</keyword>
<evidence type="ECO:0000256" key="6">
    <source>
        <dbReference type="ARBA" id="ARBA00022813"/>
    </source>
</evidence>
<evidence type="ECO:0000313" key="12">
    <source>
        <dbReference type="Proteomes" id="UP000250179"/>
    </source>
</evidence>
<feature type="propeptide" id="PRO_5016472153" description="Removed in mature form; by autocatalysis" evidence="9">
    <location>
        <begin position="1"/>
        <end position="10"/>
    </location>
</feature>
<evidence type="ECO:0000256" key="2">
    <source>
        <dbReference type="ARBA" id="ARBA00022490"/>
    </source>
</evidence>
<dbReference type="SUPFAM" id="SSF56235">
    <property type="entry name" value="N-terminal nucleophile aminohydrolases (Ntn hydrolases)"/>
    <property type="match status" value="1"/>
</dbReference>
<dbReference type="InterPro" id="IPR001353">
    <property type="entry name" value="Proteasome_sua/b"/>
</dbReference>
<evidence type="ECO:0000256" key="4">
    <source>
        <dbReference type="ARBA" id="ARBA00022698"/>
    </source>
</evidence>
<dbReference type="Gene3D" id="3.60.20.10">
    <property type="entry name" value="Glutamine Phosphoribosylpyrophosphate, subunit 1, domain 1"/>
    <property type="match status" value="1"/>
</dbReference>
<evidence type="ECO:0000256" key="10">
    <source>
        <dbReference type="PIRSR" id="PIRSR600243-1"/>
    </source>
</evidence>
<evidence type="ECO:0000256" key="5">
    <source>
        <dbReference type="ARBA" id="ARBA00022801"/>
    </source>
</evidence>
<keyword evidence="5 9" id="KW-0378">Hydrolase</keyword>
<keyword evidence="3 9" id="KW-0645">Protease</keyword>
<dbReference type="GO" id="GO:0005737">
    <property type="term" value="C:cytoplasm"/>
    <property type="evidence" value="ECO:0007669"/>
    <property type="project" value="UniProtKB-SubCell"/>
</dbReference>
<dbReference type="GO" id="GO:0019774">
    <property type="term" value="C:proteasome core complex, beta-subunit complex"/>
    <property type="evidence" value="ECO:0007669"/>
    <property type="project" value="UniProtKB-UniRule"/>
</dbReference>
<dbReference type="PANTHER" id="PTHR32194">
    <property type="entry name" value="METALLOPROTEASE TLDD"/>
    <property type="match status" value="1"/>
</dbReference>
<dbReference type="GeneID" id="33319610"/>
<dbReference type="OrthoDB" id="6330at2157"/>
<evidence type="ECO:0000313" key="11">
    <source>
        <dbReference type="EMBL" id="ASJ02533.1"/>
    </source>
</evidence>
<dbReference type="AlphaFoldDB" id="A0A2Z2MAQ5"/>
<comment type="similarity">
    <text evidence="9">Belongs to the peptidase T1B family.</text>
</comment>
<dbReference type="InterPro" id="IPR023333">
    <property type="entry name" value="Proteasome_suB-type"/>
</dbReference>
<dbReference type="PRINTS" id="PR00141">
    <property type="entry name" value="PROTEASOME"/>
</dbReference>
<dbReference type="EMBL" id="CP014862">
    <property type="protein sequence ID" value="ASJ02533.1"/>
    <property type="molecule type" value="Genomic_DNA"/>
</dbReference>
<organism evidence="11 12">
    <name type="scientific">Thermococcus profundus</name>
    <dbReference type="NCBI Taxonomy" id="49899"/>
    <lineage>
        <taxon>Archaea</taxon>
        <taxon>Methanobacteriati</taxon>
        <taxon>Methanobacteriota</taxon>
        <taxon>Thermococci</taxon>
        <taxon>Thermococcales</taxon>
        <taxon>Thermococcaceae</taxon>
        <taxon>Thermococcus</taxon>
    </lineage>
</organism>
<dbReference type="RefSeq" id="WP_088857794.1">
    <property type="nucleotide sequence ID" value="NZ_CP014862.1"/>
</dbReference>
<reference evidence="11 12" key="1">
    <citation type="submission" date="2016-03" db="EMBL/GenBank/DDBJ databases">
        <title>Complete genome sequence of Thermococcus profundus strain DT5432.</title>
        <authorList>
            <person name="Oger P.M."/>
        </authorList>
    </citation>
    <scope>NUCLEOTIDE SEQUENCE [LARGE SCALE GENOMIC DNA]</scope>
    <source>
        <strain evidence="11 12">DT 5432</strain>
    </source>
</reference>
<name>A0A2Z2MAQ5_THEPR</name>
<accession>A0A2Z2MAQ5</accession>
<feature type="active site" description="Nucleophile" evidence="9 10">
    <location>
        <position position="11"/>
    </location>
</feature>
<dbReference type="GO" id="GO:0004298">
    <property type="term" value="F:threonine-type endopeptidase activity"/>
    <property type="evidence" value="ECO:0007669"/>
    <property type="project" value="UniProtKB-UniRule"/>
</dbReference>
<comment type="subunit">
    <text evidence="9">The 20S proteasome core is composed of 14 alpha and 14 beta subunits that assemble into four stacked heptameric rings, resulting in a barrel-shaped structure. The two inner rings, each composed of seven catalytic beta subunits, are sandwiched by two outer rings, each composed of seven alpha subunits. The catalytic chamber with the active sites is on the inside of the barrel. Has a gated structure, the ends of the cylinder being occluded by the N-termini of the alpha-subunits. Is capped at one or both ends by the proteasome regulatory ATPase, PAN.</text>
</comment>
<dbReference type="EC" id="3.4.25.1" evidence="9"/>
<keyword evidence="2 9" id="KW-0963">Cytoplasm</keyword>
<evidence type="ECO:0000256" key="9">
    <source>
        <dbReference type="HAMAP-Rule" id="MF_02113"/>
    </source>
</evidence>
<evidence type="ECO:0000256" key="1">
    <source>
        <dbReference type="ARBA" id="ARBA00001198"/>
    </source>
</evidence>
<keyword evidence="7 9" id="KW-0647">Proteasome</keyword>
<dbReference type="FunFam" id="3.60.20.10:FF:000049">
    <property type="entry name" value="Proteasome subunit beta"/>
    <property type="match status" value="1"/>
</dbReference>
<gene>
    <name evidence="9" type="primary">psmB</name>
    <name evidence="11" type="ORF">A3L09_04315</name>
</gene>
<comment type="catalytic activity">
    <reaction evidence="1 9">
        <text>Cleavage of peptide bonds with very broad specificity.</text>
        <dbReference type="EC" id="3.4.25.1"/>
    </reaction>
</comment>
<dbReference type="InterPro" id="IPR016050">
    <property type="entry name" value="Proteasome_bsu_CS"/>
</dbReference>
<evidence type="ECO:0000256" key="7">
    <source>
        <dbReference type="ARBA" id="ARBA00022942"/>
    </source>
</evidence>
<dbReference type="PROSITE" id="PS00854">
    <property type="entry name" value="PROTEASOME_BETA_1"/>
    <property type="match status" value="1"/>
</dbReference>
<keyword evidence="4 9" id="KW-0888">Threonine protease</keyword>
<comment type="activity regulation">
    <text evidence="9">The formation of the proteasomal ATPase PAN-20S proteasome complex, via the docking of the C-termini of PAN into the intersubunit pockets in the alpha-rings, triggers opening of the gate for substrate entry. Interconversion between the open-gate and close-gate conformations leads to a dynamic regulation of the 20S proteasome proteolysis activity.</text>
</comment>
<keyword evidence="8 9" id="KW-0865">Zymogen</keyword>
<dbReference type="Proteomes" id="UP000250179">
    <property type="component" value="Chromosome"/>
</dbReference>
<dbReference type="GO" id="GO:0010498">
    <property type="term" value="P:proteasomal protein catabolic process"/>
    <property type="evidence" value="ECO:0007669"/>
    <property type="project" value="UniProtKB-UniRule"/>
</dbReference>
<dbReference type="KEGG" id="tprf:A3L09_04315"/>
<keyword evidence="12" id="KW-1185">Reference proteome</keyword>